<dbReference type="AlphaFoldDB" id="A0A6D2JJR0"/>
<gene>
    <name evidence="2" type="ORF">MERR_LOCUS24761</name>
</gene>
<dbReference type="EMBL" id="CACVBM020001176">
    <property type="protein sequence ID" value="CAA7037526.1"/>
    <property type="molecule type" value="Genomic_DNA"/>
</dbReference>
<keyword evidence="3" id="KW-1185">Reference proteome</keyword>
<feature type="compositionally biased region" description="Basic and acidic residues" evidence="1">
    <location>
        <begin position="81"/>
        <end position="101"/>
    </location>
</feature>
<accession>A0A6D2JJR0</accession>
<protein>
    <submittedName>
        <fullName evidence="2">Uncharacterized protein</fullName>
    </submittedName>
</protein>
<organism evidence="2 3">
    <name type="scientific">Microthlaspi erraticum</name>
    <dbReference type="NCBI Taxonomy" id="1685480"/>
    <lineage>
        <taxon>Eukaryota</taxon>
        <taxon>Viridiplantae</taxon>
        <taxon>Streptophyta</taxon>
        <taxon>Embryophyta</taxon>
        <taxon>Tracheophyta</taxon>
        <taxon>Spermatophyta</taxon>
        <taxon>Magnoliopsida</taxon>
        <taxon>eudicotyledons</taxon>
        <taxon>Gunneridae</taxon>
        <taxon>Pentapetalae</taxon>
        <taxon>rosids</taxon>
        <taxon>malvids</taxon>
        <taxon>Brassicales</taxon>
        <taxon>Brassicaceae</taxon>
        <taxon>Coluteocarpeae</taxon>
        <taxon>Microthlaspi</taxon>
    </lineage>
</organism>
<reference evidence="2" key="1">
    <citation type="submission" date="2020-01" db="EMBL/GenBank/DDBJ databases">
        <authorList>
            <person name="Mishra B."/>
        </authorList>
    </citation>
    <scope>NUCLEOTIDE SEQUENCE [LARGE SCALE GENOMIC DNA]</scope>
</reference>
<proteinExistence type="predicted"/>
<feature type="region of interest" description="Disordered" evidence="1">
    <location>
        <begin position="57"/>
        <end position="114"/>
    </location>
</feature>
<sequence length="158" mass="17821">MCVWPSAHIEKHPPTVDPFQSHDYVSGTTTSSELGSIVPHSNFSLTMIRVPRTIAPSNQEGIVRRPARTFNQIYPPGRTLRPNEKSLGHDRPDHTDGRSQPDSRTNVPTDRPNGPVDPKLILKLVLQVLKPNYLADFIDLCLAALQYLEHYKYIFLAL</sequence>
<comment type="caution">
    <text evidence="2">The sequence shown here is derived from an EMBL/GenBank/DDBJ whole genome shotgun (WGS) entry which is preliminary data.</text>
</comment>
<evidence type="ECO:0000256" key="1">
    <source>
        <dbReference type="SAM" id="MobiDB-lite"/>
    </source>
</evidence>
<name>A0A6D2JJR0_9BRAS</name>
<dbReference type="Proteomes" id="UP000467841">
    <property type="component" value="Unassembled WGS sequence"/>
</dbReference>
<evidence type="ECO:0000313" key="3">
    <source>
        <dbReference type="Proteomes" id="UP000467841"/>
    </source>
</evidence>
<evidence type="ECO:0000313" key="2">
    <source>
        <dbReference type="EMBL" id="CAA7037526.1"/>
    </source>
</evidence>